<dbReference type="Pfam" id="PF01636">
    <property type="entry name" value="APH"/>
    <property type="match status" value="1"/>
</dbReference>
<dbReference type="PANTHER" id="PTHR21310">
    <property type="entry name" value="AMINOGLYCOSIDE PHOSPHOTRANSFERASE-RELATED-RELATED"/>
    <property type="match status" value="1"/>
</dbReference>
<organism evidence="3 4">
    <name type="scientific">Aureobasidium melanogenum</name>
    <name type="common">Aureobasidium pullulans var. melanogenum</name>
    <dbReference type="NCBI Taxonomy" id="46634"/>
    <lineage>
        <taxon>Eukaryota</taxon>
        <taxon>Fungi</taxon>
        <taxon>Dikarya</taxon>
        <taxon>Ascomycota</taxon>
        <taxon>Pezizomycotina</taxon>
        <taxon>Dothideomycetes</taxon>
        <taxon>Dothideomycetidae</taxon>
        <taxon>Dothideales</taxon>
        <taxon>Saccotheciaceae</taxon>
        <taxon>Aureobasidium</taxon>
    </lineage>
</organism>
<gene>
    <name evidence="3" type="ORF">KCU98_g4054</name>
</gene>
<dbReference type="InterPro" id="IPR011009">
    <property type="entry name" value="Kinase-like_dom_sf"/>
</dbReference>
<keyword evidence="4" id="KW-1185">Reference proteome</keyword>
<comment type="caution">
    <text evidence="3">The sequence shown here is derived from an EMBL/GenBank/DDBJ whole genome shotgun (WGS) entry which is preliminary data.</text>
</comment>
<feature type="compositionally biased region" description="Low complexity" evidence="1">
    <location>
        <begin position="7"/>
        <end position="25"/>
    </location>
</feature>
<evidence type="ECO:0000256" key="1">
    <source>
        <dbReference type="SAM" id="MobiDB-lite"/>
    </source>
</evidence>
<evidence type="ECO:0000313" key="3">
    <source>
        <dbReference type="EMBL" id="KAG9986409.1"/>
    </source>
</evidence>
<reference evidence="3" key="1">
    <citation type="journal article" date="2021" name="J Fungi (Basel)">
        <title>Virulence traits and population genomics of the black yeast Aureobasidium melanogenum.</title>
        <authorList>
            <person name="Cernosa A."/>
            <person name="Sun X."/>
            <person name="Gostincar C."/>
            <person name="Fang C."/>
            <person name="Gunde-Cimerman N."/>
            <person name="Song Z."/>
        </authorList>
    </citation>
    <scope>NUCLEOTIDE SEQUENCE</scope>
    <source>
        <strain evidence="3">EXF-9298</strain>
    </source>
</reference>
<sequence length="457" mass="51903">MTEAPDTESSSNGSSRSTTPNSTSTYQYSHEPFETFREKVEALARDIKSKSLDNIIRIPGGSFNRIIAADLHSYDTAPAIQKVVLRIPRFVRDEDLPYKDVLNQFSILEAIAKFGIQIPRVLAYDCTSSNALGMPFSLQTRLEGQRLDFVYGDMTLSERLGTASELVRTLAAMENMKFQSPGRLGSFGAASNRKNIDEVDDSSASDILQVQGFGVGVGSFRSKTTDSTPTSLQELLSMQLDGWLQRELSNNHKSFVADMFKRLKDIQIEMNELGFFEDRASLNSNILYHWDLEPRNIIVERKSTVASSDVSVTHHIQIKGVLDWDDALSVPPVLARKPPVWLWDFSDDETLPSSVLAHYDGDFDILPAELYNEAGDRLSEEDLQVKKFFESEIVEKLYGHSSPASREAYFDDAYGRGRWLRRLWRFALDGFSDSQHIDRFHEFDRAWSEYRETRSQL</sequence>
<protein>
    <recommendedName>
        <fullName evidence="2">Aminoglycoside phosphotransferase domain-containing protein</fullName>
    </recommendedName>
</protein>
<dbReference type="AlphaFoldDB" id="A0A9P8FYS3"/>
<evidence type="ECO:0000259" key="2">
    <source>
        <dbReference type="Pfam" id="PF01636"/>
    </source>
</evidence>
<reference evidence="3" key="2">
    <citation type="submission" date="2021-08" db="EMBL/GenBank/DDBJ databases">
        <authorList>
            <person name="Gostincar C."/>
            <person name="Sun X."/>
            <person name="Song Z."/>
            <person name="Gunde-Cimerman N."/>
        </authorList>
    </citation>
    <scope>NUCLEOTIDE SEQUENCE</scope>
    <source>
        <strain evidence="3">EXF-9298</strain>
    </source>
</reference>
<accession>A0A9P8FYS3</accession>
<proteinExistence type="predicted"/>
<feature type="domain" description="Aminoglycoside phosphotransferase" evidence="2">
    <location>
        <begin position="81"/>
        <end position="332"/>
    </location>
</feature>
<dbReference type="InterPro" id="IPR051678">
    <property type="entry name" value="AGP_Transferase"/>
</dbReference>
<dbReference type="EMBL" id="JAHFXS010000309">
    <property type="protein sequence ID" value="KAG9986409.1"/>
    <property type="molecule type" value="Genomic_DNA"/>
</dbReference>
<feature type="non-terminal residue" evidence="3">
    <location>
        <position position="457"/>
    </location>
</feature>
<dbReference type="SUPFAM" id="SSF56112">
    <property type="entry name" value="Protein kinase-like (PK-like)"/>
    <property type="match status" value="1"/>
</dbReference>
<dbReference type="InterPro" id="IPR002575">
    <property type="entry name" value="Aminoglycoside_PTrfase"/>
</dbReference>
<name>A0A9P8FYS3_AURME</name>
<dbReference type="Proteomes" id="UP000729357">
    <property type="component" value="Unassembled WGS sequence"/>
</dbReference>
<evidence type="ECO:0000313" key="4">
    <source>
        <dbReference type="Proteomes" id="UP000729357"/>
    </source>
</evidence>
<dbReference type="PANTHER" id="PTHR21310:SF56">
    <property type="entry name" value="AMINOGLYCOSIDE PHOSPHOTRANSFERASE DOMAIN-CONTAINING PROTEIN"/>
    <property type="match status" value="1"/>
</dbReference>
<feature type="region of interest" description="Disordered" evidence="1">
    <location>
        <begin position="1"/>
        <end position="30"/>
    </location>
</feature>